<proteinExistence type="inferred from homology"/>
<feature type="transmembrane region" description="Helical" evidence="2">
    <location>
        <begin position="12"/>
        <end position="34"/>
    </location>
</feature>
<protein>
    <submittedName>
        <fullName evidence="3">YggT family protein</fullName>
    </submittedName>
</protein>
<accession>A0A1M6GTD4</accession>
<dbReference type="RefSeq" id="WP_110940578.1">
    <property type="nucleotide sequence ID" value="NZ_FQZV01000015.1"/>
</dbReference>
<keyword evidence="4" id="KW-1185">Reference proteome</keyword>
<dbReference type="AlphaFoldDB" id="A0A1M6GTD4"/>
<comment type="similarity">
    <text evidence="1">Belongs to the YggT family.</text>
</comment>
<keyword evidence="2" id="KW-0812">Transmembrane</keyword>
<evidence type="ECO:0000256" key="2">
    <source>
        <dbReference type="SAM" id="Phobius"/>
    </source>
</evidence>
<feature type="transmembrane region" description="Helical" evidence="2">
    <location>
        <begin position="54"/>
        <end position="79"/>
    </location>
</feature>
<evidence type="ECO:0000256" key="1">
    <source>
        <dbReference type="ARBA" id="ARBA00010894"/>
    </source>
</evidence>
<sequence>MWLLRQSVDYFFRVLDFLIIARIIMSWINLNPYGTIYKLIYQLTEPILAPFRNFLIRLGVGGGFIDFSPILAVFTLGILRNIIITLL</sequence>
<dbReference type="Pfam" id="PF02325">
    <property type="entry name" value="CCB3_YggT"/>
    <property type="match status" value="1"/>
</dbReference>
<reference evidence="4" key="1">
    <citation type="submission" date="2016-11" db="EMBL/GenBank/DDBJ databases">
        <authorList>
            <person name="Varghese N."/>
            <person name="Submissions S."/>
        </authorList>
    </citation>
    <scope>NUCLEOTIDE SEQUENCE [LARGE SCALE GENOMIC DNA]</scope>
    <source>
        <strain evidence="4">DSM 17957</strain>
    </source>
</reference>
<dbReference type="PANTHER" id="PTHR33219:SF14">
    <property type="entry name" value="PROTEIN COFACTOR ASSEMBLY OF COMPLEX C SUBUNIT B CCB3, CHLOROPLASTIC-RELATED"/>
    <property type="match status" value="1"/>
</dbReference>
<dbReference type="PANTHER" id="PTHR33219">
    <property type="entry name" value="YLMG HOMOLOG PROTEIN 2, CHLOROPLASTIC"/>
    <property type="match status" value="1"/>
</dbReference>
<organism evidence="3 4">
    <name type="scientific">Geosporobacter subterraneus DSM 17957</name>
    <dbReference type="NCBI Taxonomy" id="1121919"/>
    <lineage>
        <taxon>Bacteria</taxon>
        <taxon>Bacillati</taxon>
        <taxon>Bacillota</taxon>
        <taxon>Clostridia</taxon>
        <taxon>Peptostreptococcales</taxon>
        <taxon>Thermotaleaceae</taxon>
        <taxon>Geosporobacter</taxon>
    </lineage>
</organism>
<dbReference type="GO" id="GO:0016020">
    <property type="term" value="C:membrane"/>
    <property type="evidence" value="ECO:0007669"/>
    <property type="project" value="InterPro"/>
</dbReference>
<dbReference type="Proteomes" id="UP000184536">
    <property type="component" value="Unassembled WGS sequence"/>
</dbReference>
<dbReference type="EMBL" id="FQZV01000015">
    <property type="protein sequence ID" value="SHJ13223.1"/>
    <property type="molecule type" value="Genomic_DNA"/>
</dbReference>
<keyword evidence="2" id="KW-1133">Transmembrane helix</keyword>
<keyword evidence="2" id="KW-0472">Membrane</keyword>
<evidence type="ECO:0000313" key="4">
    <source>
        <dbReference type="Proteomes" id="UP000184536"/>
    </source>
</evidence>
<name>A0A1M6GTD4_9FIRM</name>
<dbReference type="STRING" id="1121919.SAMN02745975_01345"/>
<dbReference type="InterPro" id="IPR003425">
    <property type="entry name" value="CCB3/YggT"/>
</dbReference>
<evidence type="ECO:0000313" key="3">
    <source>
        <dbReference type="EMBL" id="SHJ13223.1"/>
    </source>
</evidence>
<gene>
    <name evidence="3" type="ORF">SAMN02745975_01345</name>
</gene>
<dbReference type="OrthoDB" id="283553at2"/>